<proteinExistence type="predicted"/>
<sequence>MEEIKKIEIQSEEQPKKRIFKKKWFWGVILGLLAVFILTFIPAFLVINKVRAVYRETLKLTEVVKSKDLKLAEKQIAETKKSLVSLENSLKPFFWIKFIPFIGGYQVDAEHLVRAGEAGLEAGEIIIRAVEPYSDIIGLTGGEKVGGGEKTAEDRISFVVSTIDKIAPDIEKVGQKLLVAKKEVDQINPKRYPESFRGKKIREPLGEMITLIDEVATITSEAKPLFEVSPWLLGIEKPRRYLILFQNDGELRPTGGFMTAYAVLEVDKGKPKPIVSEDIYALDSRFRPTEKAPEALVKYVPFPYSQDPRWRLRDMNISPDFKTSMETFSPNFQKASSLKYDGIVAIDTEVLVRFLKVLGPVGVPEWGNFSAEPDKRCDGCPQVVYELERLISKPTYEIKVARKAVIGPLMHSILANALGSPKEKIPDLFEAVFSSLLEKHVLFYFPDEKVQEAVESFNIAGRIKDYDGDFFHLNDTSFSGAKSNFFIKQEVEQKIEIKEGKVVKTITIEYKNPSPASNCNLEAGQLCLNAPYRDWFRIFVPKGAKLLESSGSEVEVKAYEELDKTVFEGFFGDKYPLRPQGSAKVVFKYELPNPVKKEYKLLIQKQPGTDEPLYSVILDGQKEEFELKTDKEIKLKI</sequence>
<evidence type="ECO:0000256" key="1">
    <source>
        <dbReference type="SAM" id="Phobius"/>
    </source>
</evidence>
<comment type="caution">
    <text evidence="2">The sequence shown here is derived from an EMBL/GenBank/DDBJ whole genome shotgun (WGS) entry which is preliminary data.</text>
</comment>
<gene>
    <name evidence="2" type="ORF">COU95_02690</name>
</gene>
<reference evidence="3" key="1">
    <citation type="submission" date="2017-09" db="EMBL/GenBank/DDBJ databases">
        <title>Depth-based differentiation of microbial function through sediment-hosted aquifers and enrichment of novel symbionts in the deep terrestrial subsurface.</title>
        <authorList>
            <person name="Probst A.J."/>
            <person name="Ladd B."/>
            <person name="Jarett J.K."/>
            <person name="Geller-Mcgrath D.E."/>
            <person name="Sieber C.M.K."/>
            <person name="Emerson J.B."/>
            <person name="Anantharaman K."/>
            <person name="Thomas B.C."/>
            <person name="Malmstrom R."/>
            <person name="Stieglmeier M."/>
            <person name="Klingl A."/>
            <person name="Woyke T."/>
            <person name="Ryan C.M."/>
            <person name="Banfield J.F."/>
        </authorList>
    </citation>
    <scope>NUCLEOTIDE SEQUENCE [LARGE SCALE GENOMIC DNA]</scope>
</reference>
<dbReference type="InterPro" id="IPR025101">
    <property type="entry name" value="DUF4012"/>
</dbReference>
<evidence type="ECO:0000313" key="3">
    <source>
        <dbReference type="Proteomes" id="UP000231474"/>
    </source>
</evidence>
<dbReference type="Pfam" id="PF13196">
    <property type="entry name" value="DUF4012"/>
    <property type="match status" value="1"/>
</dbReference>
<accession>A0A2M8L388</accession>
<dbReference type="Proteomes" id="UP000231474">
    <property type="component" value="Unassembled WGS sequence"/>
</dbReference>
<dbReference type="EMBL" id="PFEK01000052">
    <property type="protein sequence ID" value="PJE67401.1"/>
    <property type="molecule type" value="Genomic_DNA"/>
</dbReference>
<protein>
    <recommendedName>
        <fullName evidence="4">DUF4012 domain-containing protein</fullName>
    </recommendedName>
</protein>
<feature type="transmembrane region" description="Helical" evidence="1">
    <location>
        <begin position="24"/>
        <end position="47"/>
    </location>
</feature>
<organism evidence="2 3">
    <name type="scientific">Candidatus Shapirobacteria bacterium CG10_big_fil_rev_8_21_14_0_10_40_9</name>
    <dbReference type="NCBI Taxonomy" id="1974888"/>
    <lineage>
        <taxon>Bacteria</taxon>
        <taxon>Candidatus Shapironibacteriota</taxon>
    </lineage>
</organism>
<name>A0A2M8L388_9BACT</name>
<keyword evidence="1" id="KW-1133">Transmembrane helix</keyword>
<dbReference type="AlphaFoldDB" id="A0A2M8L388"/>
<keyword evidence="1" id="KW-0472">Membrane</keyword>
<keyword evidence="1" id="KW-0812">Transmembrane</keyword>
<evidence type="ECO:0008006" key="4">
    <source>
        <dbReference type="Google" id="ProtNLM"/>
    </source>
</evidence>
<evidence type="ECO:0000313" key="2">
    <source>
        <dbReference type="EMBL" id="PJE67401.1"/>
    </source>
</evidence>